<name>A0A512MFZ4_9BACT</name>
<comment type="similarity">
    <text evidence="1">Belongs to the protein kinase superfamily. ADCK protein kinase family.</text>
</comment>
<proteinExistence type="inferred from homology"/>
<gene>
    <name evidence="4" type="ORF">BGE01nite_49540</name>
</gene>
<dbReference type="InterPro" id="IPR050154">
    <property type="entry name" value="UbiB_kinase"/>
</dbReference>
<evidence type="ECO:0000256" key="2">
    <source>
        <dbReference type="SAM" id="Phobius"/>
    </source>
</evidence>
<feature type="domain" description="ABC1 atypical kinase-like" evidence="3">
    <location>
        <begin position="102"/>
        <end position="346"/>
    </location>
</feature>
<dbReference type="InterPro" id="IPR004147">
    <property type="entry name" value="ABC1_dom"/>
</dbReference>
<keyword evidence="2" id="KW-0472">Membrane</keyword>
<dbReference type="SUPFAM" id="SSF56112">
    <property type="entry name" value="Protein kinase-like (PK-like)"/>
    <property type="match status" value="1"/>
</dbReference>
<comment type="caution">
    <text evidence="4">The sequence shown here is derived from an EMBL/GenBank/DDBJ whole genome shotgun (WGS) entry which is preliminary data.</text>
</comment>
<organism evidence="4 5">
    <name type="scientific">Brevifollis gellanilyticus</name>
    <dbReference type="NCBI Taxonomy" id="748831"/>
    <lineage>
        <taxon>Bacteria</taxon>
        <taxon>Pseudomonadati</taxon>
        <taxon>Verrucomicrobiota</taxon>
        <taxon>Verrucomicrobiia</taxon>
        <taxon>Verrucomicrobiales</taxon>
        <taxon>Verrucomicrobiaceae</taxon>
    </lineage>
</organism>
<dbReference type="InterPro" id="IPR011009">
    <property type="entry name" value="Kinase-like_dom_sf"/>
</dbReference>
<evidence type="ECO:0000313" key="5">
    <source>
        <dbReference type="Proteomes" id="UP000321577"/>
    </source>
</evidence>
<evidence type="ECO:0000313" key="4">
    <source>
        <dbReference type="EMBL" id="GEP45663.1"/>
    </source>
</evidence>
<dbReference type="PANTHER" id="PTHR10566">
    <property type="entry name" value="CHAPERONE-ACTIVITY OF BC1 COMPLEX CABC1 -RELATED"/>
    <property type="match status" value="1"/>
</dbReference>
<evidence type="ECO:0000259" key="3">
    <source>
        <dbReference type="Pfam" id="PF03109"/>
    </source>
</evidence>
<keyword evidence="2" id="KW-0812">Transmembrane</keyword>
<keyword evidence="5" id="KW-1185">Reference proteome</keyword>
<protein>
    <submittedName>
        <fullName evidence="4">ABC transporter</fullName>
    </submittedName>
</protein>
<reference evidence="4 5" key="1">
    <citation type="submission" date="2019-07" db="EMBL/GenBank/DDBJ databases">
        <title>Whole genome shotgun sequence of Brevifollis gellanilyticus NBRC 108608.</title>
        <authorList>
            <person name="Hosoyama A."/>
            <person name="Uohara A."/>
            <person name="Ohji S."/>
            <person name="Ichikawa N."/>
        </authorList>
    </citation>
    <scope>NUCLEOTIDE SEQUENCE [LARGE SCALE GENOMIC DNA]</scope>
    <source>
        <strain evidence="4 5">NBRC 108608</strain>
    </source>
</reference>
<evidence type="ECO:0000256" key="1">
    <source>
        <dbReference type="ARBA" id="ARBA00009670"/>
    </source>
</evidence>
<accession>A0A512MFZ4</accession>
<feature type="transmembrane region" description="Helical" evidence="2">
    <location>
        <begin position="523"/>
        <end position="546"/>
    </location>
</feature>
<dbReference type="PANTHER" id="PTHR10566:SF113">
    <property type="entry name" value="PROTEIN ACTIVITY OF BC1 COMPLEX KINASE 7, CHLOROPLASTIC"/>
    <property type="match status" value="1"/>
</dbReference>
<keyword evidence="2" id="KW-1133">Transmembrane helix</keyword>
<dbReference type="CDD" id="cd05121">
    <property type="entry name" value="ABC1_ADCK3-like"/>
    <property type="match status" value="1"/>
</dbReference>
<dbReference type="EMBL" id="BKAG01000055">
    <property type="protein sequence ID" value="GEP45663.1"/>
    <property type="molecule type" value="Genomic_DNA"/>
</dbReference>
<sequence length="559" mass="62394">MYGVRMKIDAIARLERHAKRLGEIAAVLGKYGLADMFGGFDYPWLNNRLRSADGQVLADVSTAAKVRLALTELGTTGIKLGQMLSTRADLIGPEMTAELAELQANVPAEPAETARQILQTDLGRPVEELFAEFEDTPLAAASIAQVHCARLHSGERVVVKVRRSGIEAKVGTDLEIVQALAELLEKHSPSLRPYQPVAVVRQFRRTLLREMDFTYEKRNLEEFARHFAAEPDVHIPTVYPDLCSHQIITMERLNGVPGNDVAALKLSGEDLTEFARRGANMYLEMVFRDGFYHADPHPGNLVLMPGSVVGVIDCGQVGRIDDELRDEVEALLLAIVENDSGQVTEQVLRLGAVPSDFPRERLRADLDDFMADYVGHPLRDINVGGALSSLIEIVRRYHITLPPPLAVLLKTLIVLEGTSRRFSPEVSLAELMQPFCQRMVMRRLSPSRLLRRARRTYRDWDRLITLLPRDLADLLARFRDGTLTVHLDHRHLDPIVNRLVLGVLTAAIFLGSSQLWSNQAQPVLFGVSIFGAFGYVVSLFLGWRLLRAIRKSGNINSKD</sequence>
<dbReference type="Pfam" id="PF03109">
    <property type="entry name" value="ABC1"/>
    <property type="match status" value="1"/>
</dbReference>
<dbReference type="Proteomes" id="UP000321577">
    <property type="component" value="Unassembled WGS sequence"/>
</dbReference>
<dbReference type="AlphaFoldDB" id="A0A512MFZ4"/>